<dbReference type="Proteomes" id="UP000027936">
    <property type="component" value="Unassembled WGS sequence"/>
</dbReference>
<evidence type="ECO:0000313" key="2">
    <source>
        <dbReference type="EMBL" id="KEF39075.1"/>
    </source>
</evidence>
<dbReference type="SUPFAM" id="SSF47413">
    <property type="entry name" value="lambda repressor-like DNA-binding domains"/>
    <property type="match status" value="1"/>
</dbReference>
<dbReference type="EMBL" id="JJRY01000004">
    <property type="protein sequence ID" value="KEF39075.1"/>
    <property type="molecule type" value="Genomic_DNA"/>
</dbReference>
<reference evidence="2 3" key="1">
    <citation type="submission" date="2014-04" db="EMBL/GenBank/DDBJ databases">
        <title>Draft genome sequence of Bacillus azotoformans MEV2011, a (co-) denitrifying strain unable to grow in the presence of oxygen.</title>
        <authorList>
            <person name="Nielsen M."/>
            <person name="Schreiber L."/>
            <person name="Finster K."/>
            <person name="Schramm A."/>
        </authorList>
    </citation>
    <scope>NUCLEOTIDE SEQUENCE [LARGE SCALE GENOMIC DNA]</scope>
    <source>
        <strain evidence="2 3">MEV2011</strain>
    </source>
</reference>
<organism evidence="2 3">
    <name type="scientific">Schinkia azotoformans MEV2011</name>
    <dbReference type="NCBI Taxonomy" id="1348973"/>
    <lineage>
        <taxon>Bacteria</taxon>
        <taxon>Bacillati</taxon>
        <taxon>Bacillota</taxon>
        <taxon>Bacilli</taxon>
        <taxon>Bacillales</taxon>
        <taxon>Bacillaceae</taxon>
        <taxon>Calidifontibacillus/Schinkia group</taxon>
        <taxon>Schinkia</taxon>
    </lineage>
</organism>
<dbReference type="Gene3D" id="1.10.260.40">
    <property type="entry name" value="lambda repressor-like DNA-binding domains"/>
    <property type="match status" value="1"/>
</dbReference>
<dbReference type="InterPro" id="IPR001387">
    <property type="entry name" value="Cro/C1-type_HTH"/>
</dbReference>
<dbReference type="CDD" id="cd00093">
    <property type="entry name" value="HTH_XRE"/>
    <property type="match status" value="1"/>
</dbReference>
<dbReference type="SMART" id="SM00530">
    <property type="entry name" value="HTH_XRE"/>
    <property type="match status" value="1"/>
</dbReference>
<gene>
    <name evidence="2" type="ORF">M670_01461</name>
</gene>
<dbReference type="AlphaFoldDB" id="A0A072P0Q3"/>
<feature type="domain" description="HTH cro/C1-type" evidence="1">
    <location>
        <begin position="24"/>
        <end position="79"/>
    </location>
</feature>
<sequence length="146" mass="16748">MSAKTKIESNNDYINRYSKIANMIEARRKELGLSLKDIEEVTGLCSPAISRLTSVTNRPRLDTLYKVLDALDLEIKIERKEKEAKPQNPQVTTNKTSNQYNVWVKKGASIDLLKVKAKTKYEVRQILSETNPEWEICTIELYSKGN</sequence>
<dbReference type="RefSeq" id="WP_035194514.1">
    <property type="nucleotide sequence ID" value="NZ_JJRY01000004.1"/>
</dbReference>
<comment type="caution">
    <text evidence="2">The sequence shown here is derived from an EMBL/GenBank/DDBJ whole genome shotgun (WGS) entry which is preliminary data.</text>
</comment>
<evidence type="ECO:0000313" key="3">
    <source>
        <dbReference type="Proteomes" id="UP000027936"/>
    </source>
</evidence>
<dbReference type="InterPro" id="IPR010982">
    <property type="entry name" value="Lambda_DNA-bd_dom_sf"/>
</dbReference>
<dbReference type="Pfam" id="PF01381">
    <property type="entry name" value="HTH_3"/>
    <property type="match status" value="1"/>
</dbReference>
<dbReference type="OrthoDB" id="2679499at2"/>
<dbReference type="PATRIC" id="fig|1348973.3.peg.1428"/>
<accession>A0A072P0Q3</accession>
<dbReference type="GO" id="GO:0003677">
    <property type="term" value="F:DNA binding"/>
    <property type="evidence" value="ECO:0007669"/>
    <property type="project" value="InterPro"/>
</dbReference>
<evidence type="ECO:0000259" key="1">
    <source>
        <dbReference type="PROSITE" id="PS50943"/>
    </source>
</evidence>
<dbReference type="PROSITE" id="PS50943">
    <property type="entry name" value="HTH_CROC1"/>
    <property type="match status" value="1"/>
</dbReference>
<protein>
    <submittedName>
        <fullName evidence="2">Putative transcriptional regulator with C-terminal CBS domains</fullName>
    </submittedName>
</protein>
<proteinExistence type="predicted"/>
<name>A0A072P0Q3_SCHAZ</name>